<reference evidence="1 2" key="1">
    <citation type="submission" date="2024-07" db="EMBL/GenBank/DDBJ databases">
        <authorList>
            <person name="Akdeniz Z."/>
        </authorList>
    </citation>
    <scope>NUCLEOTIDE SEQUENCE [LARGE SCALE GENOMIC DNA]</scope>
</reference>
<dbReference type="Proteomes" id="UP001642409">
    <property type="component" value="Unassembled WGS sequence"/>
</dbReference>
<name>A0ABP1JAJ5_9EUKA</name>
<proteinExistence type="predicted"/>
<dbReference type="EMBL" id="CAXDID020000125">
    <property type="protein sequence ID" value="CAL6033394.1"/>
    <property type="molecule type" value="Genomic_DNA"/>
</dbReference>
<accession>A0ABP1JAJ5</accession>
<protein>
    <submittedName>
        <fullName evidence="1">Hypothetical_protein</fullName>
    </submittedName>
</protein>
<organism evidence="1 2">
    <name type="scientific">Hexamita inflata</name>
    <dbReference type="NCBI Taxonomy" id="28002"/>
    <lineage>
        <taxon>Eukaryota</taxon>
        <taxon>Metamonada</taxon>
        <taxon>Diplomonadida</taxon>
        <taxon>Hexamitidae</taxon>
        <taxon>Hexamitinae</taxon>
        <taxon>Hexamita</taxon>
    </lineage>
</organism>
<keyword evidence="2" id="KW-1185">Reference proteome</keyword>
<evidence type="ECO:0000313" key="1">
    <source>
        <dbReference type="EMBL" id="CAL6033394.1"/>
    </source>
</evidence>
<sequence length="259" mass="30291">MAANLQETFNNFATLAFEHLRRMDGPSVVRAINTISKELSIDEHTTQQFLTNIAKYQEEAFYEQLHQKMLLMYQETSSLQYPNFPFFKPPIQTPVNSFRDARTTQPQLIYTQIQSETSSQFKNELSQQIPSYQNLQPIPKLQIPKQTDSITCPFLNHTQFTNTNKSLLNQTPSKQKFQTQKSEQLIHKQINGTRKKSLFRTALMKTFNVQNESLSDLELCELVKESKTSRWKQVSRYTQCMSTKQVSDYFWKTFMNGAK</sequence>
<evidence type="ECO:0000313" key="2">
    <source>
        <dbReference type="Proteomes" id="UP001642409"/>
    </source>
</evidence>
<gene>
    <name evidence="1" type="ORF">HINF_LOCUS34947</name>
</gene>
<comment type="caution">
    <text evidence="1">The sequence shown here is derived from an EMBL/GenBank/DDBJ whole genome shotgun (WGS) entry which is preliminary data.</text>
</comment>